<keyword evidence="3" id="KW-1185">Reference proteome</keyword>
<organism evidence="2 3">
    <name type="scientific">Nezara viridula</name>
    <name type="common">Southern green stink bug</name>
    <name type="synonym">Cimex viridulus</name>
    <dbReference type="NCBI Taxonomy" id="85310"/>
    <lineage>
        <taxon>Eukaryota</taxon>
        <taxon>Metazoa</taxon>
        <taxon>Ecdysozoa</taxon>
        <taxon>Arthropoda</taxon>
        <taxon>Hexapoda</taxon>
        <taxon>Insecta</taxon>
        <taxon>Pterygota</taxon>
        <taxon>Neoptera</taxon>
        <taxon>Paraneoptera</taxon>
        <taxon>Hemiptera</taxon>
        <taxon>Heteroptera</taxon>
        <taxon>Panheteroptera</taxon>
        <taxon>Pentatomomorpha</taxon>
        <taxon>Pentatomoidea</taxon>
        <taxon>Pentatomidae</taxon>
        <taxon>Pentatominae</taxon>
        <taxon>Nezara</taxon>
    </lineage>
</organism>
<gene>
    <name evidence="2" type="ORF">NEZAVI_LOCUS15839</name>
</gene>
<proteinExistence type="predicted"/>
<evidence type="ECO:0000256" key="1">
    <source>
        <dbReference type="SAM" id="MobiDB-lite"/>
    </source>
</evidence>
<feature type="region of interest" description="Disordered" evidence="1">
    <location>
        <begin position="1"/>
        <end position="57"/>
    </location>
</feature>
<feature type="compositionally biased region" description="Basic and acidic residues" evidence="1">
    <location>
        <begin position="31"/>
        <end position="43"/>
    </location>
</feature>
<reference evidence="2" key="1">
    <citation type="submission" date="2022-01" db="EMBL/GenBank/DDBJ databases">
        <authorList>
            <person name="King R."/>
        </authorList>
    </citation>
    <scope>NUCLEOTIDE SEQUENCE</scope>
</reference>
<evidence type="ECO:0000313" key="3">
    <source>
        <dbReference type="Proteomes" id="UP001152798"/>
    </source>
</evidence>
<feature type="compositionally biased region" description="Pro residues" evidence="1">
    <location>
        <begin position="181"/>
        <end position="193"/>
    </location>
</feature>
<dbReference type="AlphaFoldDB" id="A0A9P0HUZ8"/>
<name>A0A9P0HUZ8_NEZVI</name>
<protein>
    <submittedName>
        <fullName evidence="2">Uncharacterized protein</fullName>
    </submittedName>
</protein>
<feature type="compositionally biased region" description="Basic residues" evidence="1">
    <location>
        <begin position="99"/>
        <end position="108"/>
    </location>
</feature>
<dbReference type="Proteomes" id="UP001152798">
    <property type="component" value="Chromosome 7"/>
</dbReference>
<evidence type="ECO:0000313" key="2">
    <source>
        <dbReference type="EMBL" id="CAH1408275.1"/>
    </source>
</evidence>
<accession>A0A9P0HUZ8</accession>
<sequence length="235" mass="26080">MTIAPPPRQRLSYCRQSDRLGGGISANIQHGAREGEERPHPGRELQTAGKKCQKPPGPMITWCLAEEDDRWSSARLNSNRPWCRDLTLITAANSQGRRTLPRQRHKHASTCTSTGVILPDQPGPLNRADNSLTLPRAEQRGSSELIPKKRWTRAGRQNKEKALTDNLPLAAASRALSSQGSPPPLDLSRPPPPPHRRTALYCLLEKSSSPAPLFSLCNYFSKTYLALREHCRAMA</sequence>
<feature type="region of interest" description="Disordered" evidence="1">
    <location>
        <begin position="174"/>
        <end position="193"/>
    </location>
</feature>
<dbReference type="EMBL" id="OV725083">
    <property type="protein sequence ID" value="CAH1408275.1"/>
    <property type="molecule type" value="Genomic_DNA"/>
</dbReference>
<feature type="region of interest" description="Disordered" evidence="1">
    <location>
        <begin position="95"/>
        <end position="146"/>
    </location>
</feature>